<proteinExistence type="predicted"/>
<name>L9Y5B9_9EURY</name>
<dbReference type="PATRIC" id="fig|1227496.3.peg.1169"/>
<evidence type="ECO:0000313" key="3">
    <source>
        <dbReference type="Proteomes" id="UP000011632"/>
    </source>
</evidence>
<protein>
    <submittedName>
        <fullName evidence="2">Phage PhiH1 repressor protein</fullName>
    </submittedName>
</protein>
<keyword evidence="3" id="KW-1185">Reference proteome</keyword>
<dbReference type="SUPFAM" id="SSF46785">
    <property type="entry name" value="Winged helix' DNA-binding domain"/>
    <property type="match status" value="1"/>
</dbReference>
<dbReference type="EMBL" id="AOID01000019">
    <property type="protein sequence ID" value="ELY68856.1"/>
    <property type="molecule type" value="Genomic_DNA"/>
</dbReference>
<feature type="compositionally biased region" description="Acidic residues" evidence="1">
    <location>
        <begin position="88"/>
        <end position="105"/>
    </location>
</feature>
<dbReference type="Proteomes" id="UP000011632">
    <property type="component" value="Unassembled WGS sequence"/>
</dbReference>
<organism evidence="2 3">
    <name type="scientific">Natrinema versiforme JCM 10478</name>
    <dbReference type="NCBI Taxonomy" id="1227496"/>
    <lineage>
        <taxon>Archaea</taxon>
        <taxon>Methanobacteriati</taxon>
        <taxon>Methanobacteriota</taxon>
        <taxon>Stenosarchaea group</taxon>
        <taxon>Halobacteria</taxon>
        <taxon>Halobacteriales</taxon>
        <taxon>Natrialbaceae</taxon>
        <taxon>Natrinema</taxon>
    </lineage>
</organism>
<gene>
    <name evidence="2" type="ORF">C489_05803</name>
</gene>
<dbReference type="InterPro" id="IPR036390">
    <property type="entry name" value="WH_DNA-bd_sf"/>
</dbReference>
<dbReference type="Gene3D" id="1.10.10.10">
    <property type="entry name" value="Winged helix-like DNA-binding domain superfamily/Winged helix DNA-binding domain"/>
    <property type="match status" value="1"/>
</dbReference>
<accession>L9Y5B9</accession>
<comment type="caution">
    <text evidence="2">The sequence shown here is derived from an EMBL/GenBank/DDBJ whole genome shotgun (WGS) entry which is preliminary data.</text>
</comment>
<dbReference type="RefSeq" id="WP_006430218.1">
    <property type="nucleotide sequence ID" value="NZ_AOID01000019.1"/>
</dbReference>
<dbReference type="InterPro" id="IPR036388">
    <property type="entry name" value="WH-like_DNA-bd_sf"/>
</dbReference>
<sequence length="105" mass="12346">MSDRPNPEDMYREVDWMKPSDYPLLQELDKYDGWHTPKNLSLNLPNTRNWLGQRCRKLEEHDLVERHEGEPGYRITDRGRAFLAGELDPADLQESDDTDDDETDA</sequence>
<reference evidence="2 3" key="1">
    <citation type="journal article" date="2014" name="PLoS Genet.">
        <title>Phylogenetically driven sequencing of extremely halophilic archaea reveals strategies for static and dynamic osmo-response.</title>
        <authorList>
            <person name="Becker E.A."/>
            <person name="Seitzer P.M."/>
            <person name="Tritt A."/>
            <person name="Larsen D."/>
            <person name="Krusor M."/>
            <person name="Yao A.I."/>
            <person name="Wu D."/>
            <person name="Madern D."/>
            <person name="Eisen J.A."/>
            <person name="Darling A.E."/>
            <person name="Facciotti M.T."/>
        </authorList>
    </citation>
    <scope>NUCLEOTIDE SEQUENCE [LARGE SCALE GENOMIC DNA]</scope>
    <source>
        <strain evidence="2 3">JCM 10478</strain>
    </source>
</reference>
<evidence type="ECO:0000256" key="1">
    <source>
        <dbReference type="SAM" id="MobiDB-lite"/>
    </source>
</evidence>
<evidence type="ECO:0000313" key="2">
    <source>
        <dbReference type="EMBL" id="ELY68856.1"/>
    </source>
</evidence>
<dbReference type="AlphaFoldDB" id="L9Y5B9"/>
<feature type="region of interest" description="Disordered" evidence="1">
    <location>
        <begin position="85"/>
        <end position="105"/>
    </location>
</feature>